<dbReference type="AlphaFoldDB" id="A0A662CYG2"/>
<evidence type="ECO:0000313" key="3">
    <source>
        <dbReference type="EMBL" id="RLE06805.1"/>
    </source>
</evidence>
<dbReference type="InterPro" id="IPR019734">
    <property type="entry name" value="TPR_rpt"/>
</dbReference>
<feature type="repeat" description="TPR" evidence="1">
    <location>
        <begin position="133"/>
        <end position="166"/>
    </location>
</feature>
<accession>A0A662CYG2</accession>
<dbReference type="PANTHER" id="PTHR12558:SF13">
    <property type="entry name" value="CELL DIVISION CYCLE PROTEIN 27 HOMOLOG"/>
    <property type="match status" value="1"/>
</dbReference>
<reference evidence="3 4" key="1">
    <citation type="submission" date="2018-06" db="EMBL/GenBank/DDBJ databases">
        <title>Extensive metabolic versatility and redundancy in microbially diverse, dynamic hydrothermal sediments.</title>
        <authorList>
            <person name="Dombrowski N."/>
            <person name="Teske A."/>
            <person name="Baker B.J."/>
        </authorList>
    </citation>
    <scope>NUCLEOTIDE SEQUENCE [LARGE SCALE GENOMIC DNA]</scope>
    <source>
        <strain evidence="3">B7_G13</strain>
    </source>
</reference>
<dbReference type="Proteomes" id="UP000277457">
    <property type="component" value="Unassembled WGS sequence"/>
</dbReference>
<evidence type="ECO:0000256" key="2">
    <source>
        <dbReference type="SAM" id="Phobius"/>
    </source>
</evidence>
<dbReference type="PANTHER" id="PTHR12558">
    <property type="entry name" value="CELL DIVISION CYCLE 16,23,27"/>
    <property type="match status" value="1"/>
</dbReference>
<dbReference type="Pfam" id="PF13424">
    <property type="entry name" value="TPR_12"/>
    <property type="match status" value="1"/>
</dbReference>
<evidence type="ECO:0000313" key="4">
    <source>
        <dbReference type="Proteomes" id="UP000277457"/>
    </source>
</evidence>
<proteinExistence type="predicted"/>
<dbReference type="SUPFAM" id="SSF48452">
    <property type="entry name" value="TPR-like"/>
    <property type="match status" value="1"/>
</dbReference>
<evidence type="ECO:0000256" key="1">
    <source>
        <dbReference type="PROSITE-ProRule" id="PRU00339"/>
    </source>
</evidence>
<evidence type="ECO:0008006" key="5">
    <source>
        <dbReference type="Google" id="ProtNLM"/>
    </source>
</evidence>
<organism evidence="3 4">
    <name type="scientific">Aerophobetes bacterium</name>
    <dbReference type="NCBI Taxonomy" id="2030807"/>
    <lineage>
        <taxon>Bacteria</taxon>
        <taxon>Candidatus Aerophobota</taxon>
    </lineage>
</organism>
<keyword evidence="1" id="KW-0802">TPR repeat</keyword>
<sequence>MYEHLREKWPLLWKKIKRRFLLYVSLTIGIAAFLIAFFVFQNGMNRKAQAEFKLAISCYQEAVNSQDSKEKLAKYQKARDLYEDILSRYPLYRNKKEVFFYLGNCLYYLGEYDEAGRILQKFGEKYKDDYFSPWVMVKLAFTYEQRKKYQEAIKVYEDVLKRYPESSIAPEALLGVARCQELAKEWDKALKSYEELLSRYPLSEEAAVGEVKIQQLKRNFKK</sequence>
<dbReference type="Gene3D" id="1.25.40.10">
    <property type="entry name" value="Tetratricopeptide repeat domain"/>
    <property type="match status" value="2"/>
</dbReference>
<protein>
    <recommendedName>
        <fullName evidence="5">Tetratricopeptide repeat protein</fullName>
    </recommendedName>
</protein>
<dbReference type="SMART" id="SM00028">
    <property type="entry name" value="TPR"/>
    <property type="match status" value="2"/>
</dbReference>
<gene>
    <name evidence="3" type="ORF">DRZ78_04060</name>
</gene>
<dbReference type="PROSITE" id="PS50005">
    <property type="entry name" value="TPR"/>
    <property type="match status" value="1"/>
</dbReference>
<dbReference type="EMBL" id="QMPY01000147">
    <property type="protein sequence ID" value="RLE06805.1"/>
    <property type="molecule type" value="Genomic_DNA"/>
</dbReference>
<dbReference type="Pfam" id="PF13174">
    <property type="entry name" value="TPR_6"/>
    <property type="match status" value="2"/>
</dbReference>
<feature type="transmembrane region" description="Helical" evidence="2">
    <location>
        <begin position="20"/>
        <end position="40"/>
    </location>
</feature>
<dbReference type="InterPro" id="IPR011990">
    <property type="entry name" value="TPR-like_helical_dom_sf"/>
</dbReference>
<keyword evidence="2" id="KW-1133">Transmembrane helix</keyword>
<comment type="caution">
    <text evidence="3">The sequence shown here is derived from an EMBL/GenBank/DDBJ whole genome shotgun (WGS) entry which is preliminary data.</text>
</comment>
<keyword evidence="2" id="KW-0472">Membrane</keyword>
<name>A0A662CYG2_UNCAE</name>
<keyword evidence="2" id="KW-0812">Transmembrane</keyword>